<sequence length="80" mass="8793">MEMAEPGKRQCMGGETTESCWLEPSMLSLFPAFCLPFQSFSLSGIHHLVSVEAQTKPDTLAHLTSGLRANVPILVFLRNS</sequence>
<accession>A0ABR2QAM4</accession>
<evidence type="ECO:0000313" key="1">
    <source>
        <dbReference type="EMBL" id="KAK8997731.1"/>
    </source>
</evidence>
<name>A0ABR2QAM4_9ROSI</name>
<reference evidence="1 2" key="1">
    <citation type="journal article" date="2024" name="G3 (Bethesda)">
        <title>Genome assembly of Hibiscus sabdariffa L. provides insights into metabolisms of medicinal natural products.</title>
        <authorList>
            <person name="Kim T."/>
        </authorList>
    </citation>
    <scope>NUCLEOTIDE SEQUENCE [LARGE SCALE GENOMIC DNA]</scope>
    <source>
        <strain evidence="1">TK-2024</strain>
        <tissue evidence="1">Old leaves</tissue>
    </source>
</reference>
<dbReference type="Proteomes" id="UP001396334">
    <property type="component" value="Unassembled WGS sequence"/>
</dbReference>
<protein>
    <submittedName>
        <fullName evidence="1">Uncharacterized protein</fullName>
    </submittedName>
</protein>
<dbReference type="EMBL" id="JBBPBN010000042">
    <property type="protein sequence ID" value="KAK8997731.1"/>
    <property type="molecule type" value="Genomic_DNA"/>
</dbReference>
<proteinExistence type="predicted"/>
<evidence type="ECO:0000313" key="2">
    <source>
        <dbReference type="Proteomes" id="UP001396334"/>
    </source>
</evidence>
<comment type="caution">
    <text evidence="1">The sequence shown here is derived from an EMBL/GenBank/DDBJ whole genome shotgun (WGS) entry which is preliminary data.</text>
</comment>
<organism evidence="1 2">
    <name type="scientific">Hibiscus sabdariffa</name>
    <name type="common">roselle</name>
    <dbReference type="NCBI Taxonomy" id="183260"/>
    <lineage>
        <taxon>Eukaryota</taxon>
        <taxon>Viridiplantae</taxon>
        <taxon>Streptophyta</taxon>
        <taxon>Embryophyta</taxon>
        <taxon>Tracheophyta</taxon>
        <taxon>Spermatophyta</taxon>
        <taxon>Magnoliopsida</taxon>
        <taxon>eudicotyledons</taxon>
        <taxon>Gunneridae</taxon>
        <taxon>Pentapetalae</taxon>
        <taxon>rosids</taxon>
        <taxon>malvids</taxon>
        <taxon>Malvales</taxon>
        <taxon>Malvaceae</taxon>
        <taxon>Malvoideae</taxon>
        <taxon>Hibiscus</taxon>
    </lineage>
</organism>
<gene>
    <name evidence="1" type="ORF">V6N11_012271</name>
</gene>
<keyword evidence="2" id="KW-1185">Reference proteome</keyword>